<dbReference type="AlphaFoldDB" id="A0A2A5B9K9"/>
<protein>
    <submittedName>
        <fullName evidence="2">GNAT family N-acetyltransferase</fullName>
    </submittedName>
</protein>
<accession>A0A2A5B9K9</accession>
<name>A0A2A5B9K9_9GAMM</name>
<feature type="domain" description="N-acetyltransferase" evidence="1">
    <location>
        <begin position="1"/>
        <end position="139"/>
    </location>
</feature>
<comment type="caution">
    <text evidence="2">The sequence shown here is derived from an EMBL/GenBank/DDBJ whole genome shotgun (WGS) entry which is preliminary data.</text>
</comment>
<dbReference type="Gene3D" id="3.40.630.30">
    <property type="match status" value="1"/>
</dbReference>
<gene>
    <name evidence="2" type="ORF">COA96_02285</name>
</gene>
<dbReference type="InterPro" id="IPR000182">
    <property type="entry name" value="GNAT_dom"/>
</dbReference>
<organism evidence="2 3">
    <name type="scientific">SAR86 cluster bacterium</name>
    <dbReference type="NCBI Taxonomy" id="2030880"/>
    <lineage>
        <taxon>Bacteria</taxon>
        <taxon>Pseudomonadati</taxon>
        <taxon>Pseudomonadota</taxon>
        <taxon>Gammaproteobacteria</taxon>
        <taxon>SAR86 cluster</taxon>
    </lineage>
</organism>
<dbReference type="GO" id="GO:0016747">
    <property type="term" value="F:acyltransferase activity, transferring groups other than amino-acyl groups"/>
    <property type="evidence" value="ECO:0007669"/>
    <property type="project" value="InterPro"/>
</dbReference>
<keyword evidence="2" id="KW-0808">Transferase</keyword>
<evidence type="ECO:0000259" key="1">
    <source>
        <dbReference type="PROSITE" id="PS51186"/>
    </source>
</evidence>
<dbReference type="CDD" id="cd04301">
    <property type="entry name" value="NAT_SF"/>
    <property type="match status" value="1"/>
</dbReference>
<evidence type="ECO:0000313" key="2">
    <source>
        <dbReference type="EMBL" id="PCJ28011.1"/>
    </source>
</evidence>
<dbReference type="EMBL" id="NVVJ01000004">
    <property type="protein sequence ID" value="PCJ28011.1"/>
    <property type="molecule type" value="Genomic_DNA"/>
</dbReference>
<proteinExistence type="predicted"/>
<dbReference type="Proteomes" id="UP000218327">
    <property type="component" value="Unassembled WGS sequence"/>
</dbReference>
<dbReference type="SUPFAM" id="SSF55729">
    <property type="entry name" value="Acyl-CoA N-acyltransferases (Nat)"/>
    <property type="match status" value="1"/>
</dbReference>
<reference evidence="3" key="1">
    <citation type="submission" date="2017-08" db="EMBL/GenBank/DDBJ databases">
        <title>A dynamic microbial community with high functional redundancy inhabits the cold, oxic subseafloor aquifer.</title>
        <authorList>
            <person name="Tully B.J."/>
            <person name="Wheat C.G."/>
            <person name="Glazer B.T."/>
            <person name="Huber J.A."/>
        </authorList>
    </citation>
    <scope>NUCLEOTIDE SEQUENCE [LARGE SCALE GENOMIC DNA]</scope>
</reference>
<dbReference type="PROSITE" id="PS51186">
    <property type="entry name" value="GNAT"/>
    <property type="match status" value="1"/>
</dbReference>
<dbReference type="InterPro" id="IPR016181">
    <property type="entry name" value="Acyl_CoA_acyltransferase"/>
</dbReference>
<sequence length="139" mass="16029">MKVKIANSLDELKKISPVLLQLRPQYSEETLIAQIQKQQANGYQIAYVEKNDHILCVAGFVMSMKLAWEKHIYIDDLVTAEAHRSTGAGKFIIDWFKTYAKKNDCKQLHLDSGVQRFAAHKFYLREGFSIKSHHFGMNI</sequence>
<evidence type="ECO:0000313" key="3">
    <source>
        <dbReference type="Proteomes" id="UP000218327"/>
    </source>
</evidence>
<dbReference type="Pfam" id="PF00583">
    <property type="entry name" value="Acetyltransf_1"/>
    <property type="match status" value="1"/>
</dbReference>